<dbReference type="PRINTS" id="PR00069">
    <property type="entry name" value="ALDKETRDTASE"/>
</dbReference>
<dbReference type="Pfam" id="PF00248">
    <property type="entry name" value="Aldo_ket_red"/>
    <property type="match status" value="1"/>
</dbReference>
<dbReference type="InterPro" id="IPR018170">
    <property type="entry name" value="Aldo/ket_reductase_CS"/>
</dbReference>
<dbReference type="SUPFAM" id="SSF51430">
    <property type="entry name" value="NAD(P)-linked oxidoreductase"/>
    <property type="match status" value="1"/>
</dbReference>
<evidence type="ECO:0000313" key="3">
    <source>
        <dbReference type="Proteomes" id="UP001281761"/>
    </source>
</evidence>
<evidence type="ECO:0000313" key="2">
    <source>
        <dbReference type="EMBL" id="KAK2949752.1"/>
    </source>
</evidence>
<dbReference type="Proteomes" id="UP001281761">
    <property type="component" value="Unassembled WGS sequence"/>
</dbReference>
<comment type="caution">
    <text evidence="2">The sequence shown here is derived from an EMBL/GenBank/DDBJ whole genome shotgun (WGS) entry which is preliminary data.</text>
</comment>
<dbReference type="InterPro" id="IPR036812">
    <property type="entry name" value="NAD(P)_OxRdtase_dom_sf"/>
</dbReference>
<dbReference type="EC" id="1.1.1.20" evidence="2"/>
<organism evidence="2 3">
    <name type="scientific">Blattamonas nauphoetae</name>
    <dbReference type="NCBI Taxonomy" id="2049346"/>
    <lineage>
        <taxon>Eukaryota</taxon>
        <taxon>Metamonada</taxon>
        <taxon>Preaxostyla</taxon>
        <taxon>Oxymonadida</taxon>
        <taxon>Blattamonas</taxon>
    </lineage>
</organism>
<dbReference type="PROSITE" id="PS00062">
    <property type="entry name" value="ALDOKETO_REDUCTASE_2"/>
    <property type="match status" value="1"/>
</dbReference>
<feature type="domain" description="NADP-dependent oxidoreductase" evidence="1">
    <location>
        <begin position="17"/>
        <end position="291"/>
    </location>
</feature>
<name>A0ABQ9XGI4_9EUKA</name>
<keyword evidence="2" id="KW-0560">Oxidoreductase</keyword>
<dbReference type="PROSITE" id="PS00063">
    <property type="entry name" value="ALDOKETO_REDUCTASE_3"/>
    <property type="match status" value="1"/>
</dbReference>
<dbReference type="Gene3D" id="3.20.20.100">
    <property type="entry name" value="NADP-dependent oxidoreductase domain"/>
    <property type="match status" value="1"/>
</dbReference>
<reference evidence="2 3" key="1">
    <citation type="journal article" date="2022" name="bioRxiv">
        <title>Genomics of Preaxostyla Flagellates Illuminates Evolutionary Transitions and the Path Towards Mitochondrial Loss.</title>
        <authorList>
            <person name="Novak L.V.F."/>
            <person name="Treitli S.C."/>
            <person name="Pyrih J."/>
            <person name="Halakuc P."/>
            <person name="Pipaliya S.V."/>
            <person name="Vacek V."/>
            <person name="Brzon O."/>
            <person name="Soukal P."/>
            <person name="Eme L."/>
            <person name="Dacks J.B."/>
            <person name="Karnkowska A."/>
            <person name="Elias M."/>
            <person name="Hampl V."/>
        </authorList>
    </citation>
    <scope>NUCLEOTIDE SEQUENCE [LARGE SCALE GENOMIC DNA]</scope>
    <source>
        <strain evidence="2">NAU3</strain>
        <tissue evidence="2">Gut</tissue>
    </source>
</reference>
<dbReference type="EMBL" id="JARBJD010000150">
    <property type="protein sequence ID" value="KAK2949752.1"/>
    <property type="molecule type" value="Genomic_DNA"/>
</dbReference>
<proteinExistence type="predicted"/>
<accession>A0ABQ9XGI4</accession>
<evidence type="ECO:0000259" key="1">
    <source>
        <dbReference type="Pfam" id="PF00248"/>
    </source>
</evidence>
<dbReference type="PIRSF" id="PIRSF000097">
    <property type="entry name" value="AKR"/>
    <property type="match status" value="1"/>
</dbReference>
<protein>
    <submittedName>
        <fullName evidence="2">Aldo-keto reductase family 1 member A1</fullName>
        <ecNumber evidence="2">1.1.1.20</ecNumber>
    </submittedName>
</protein>
<gene>
    <name evidence="2" type="ORF">BLNAU_15326</name>
</gene>
<dbReference type="GO" id="GO:0047941">
    <property type="term" value="F:glucuronolactone reductase activity"/>
    <property type="evidence" value="ECO:0007669"/>
    <property type="project" value="UniProtKB-EC"/>
</dbReference>
<keyword evidence="3" id="KW-1185">Reference proteome</keyword>
<dbReference type="InterPro" id="IPR020471">
    <property type="entry name" value="AKR"/>
</dbReference>
<dbReference type="InterPro" id="IPR023210">
    <property type="entry name" value="NADP_OxRdtase_dom"/>
</dbReference>
<sequence length="308" mass="34993">MSVPLCTLYNGAKIPSLGLGTWEAPPGEVGQAVKEAIKIGYRHFDFAHIYGNEKEIGQALKECFDEGLVKREELWLTSKLWNTDHRPENVLPACKLTLANLQVTYLDLYLVHWPLAFQHGGDLIPKGQDGKTIYDRVPLSDTWKAMEQLVDAGLVKNIGVSNYTVALLNDLLNYARIHPVTNQVELHPYLQQEELTQFCAQHNIHLTAYSPLARVGVHKNTPQITEQEVIVNLGKKYNKSAAQIVLRFLTQRYKNVSIIPKSVHVNRIKENFAIFDFQLADAEVAELTKLDRHFRVNDSTFFDISIFN</sequence>
<dbReference type="PANTHER" id="PTHR11732">
    <property type="entry name" value="ALDO/KETO REDUCTASE"/>
    <property type="match status" value="1"/>
</dbReference>